<dbReference type="KEGG" id="som:SOMG_04592"/>
<organism evidence="10 11">
    <name type="scientific">Schizosaccharomyces osmophilus</name>
    <dbReference type="NCBI Taxonomy" id="2545709"/>
    <lineage>
        <taxon>Eukaryota</taxon>
        <taxon>Fungi</taxon>
        <taxon>Dikarya</taxon>
        <taxon>Ascomycota</taxon>
        <taxon>Taphrinomycotina</taxon>
        <taxon>Schizosaccharomycetes</taxon>
        <taxon>Schizosaccharomycetales</taxon>
        <taxon>Schizosaccharomycetaceae</taxon>
        <taxon>Schizosaccharomyces</taxon>
    </lineage>
</organism>
<evidence type="ECO:0000256" key="4">
    <source>
        <dbReference type="ARBA" id="ARBA00022448"/>
    </source>
</evidence>
<dbReference type="Pfam" id="PF16782">
    <property type="entry name" value="SIL1"/>
    <property type="match status" value="1"/>
</dbReference>
<feature type="signal peptide" evidence="9">
    <location>
        <begin position="1"/>
        <end position="26"/>
    </location>
</feature>
<dbReference type="InterPro" id="IPR016024">
    <property type="entry name" value="ARM-type_fold"/>
</dbReference>
<evidence type="ECO:0000256" key="3">
    <source>
        <dbReference type="ARBA" id="ARBA00015352"/>
    </source>
</evidence>
<sequence>MFISTAFTHLLVLLFLFSSSFRFSVCSETKNTISDSQLFQQCAVSLSETENTQVIYSSLETLRDLSHDYSFGQEVLKPELKDHLVKYMNNLRYPEATRSMASSVFASAFANNLAVHESAAKVNLVPLFVQSLKDEPSLSVTLKKLFLLSKAVASTWSAQAFVRCSGMDTVSDIYSTWIETPNSGVPINMREQLLGRIAILLESLHLHLSKYMKVTDSLVSDWCSLLQSQVQSNWSSYSPSTLELLLRTIVSLQAEWEVCPSTVFYGWLNDDPISKHHILRQNSGFKEDFSEIINEALSLPWPKKYFI</sequence>
<dbReference type="GO" id="GO:0005783">
    <property type="term" value="C:endoplasmic reticulum"/>
    <property type="evidence" value="ECO:0007669"/>
    <property type="project" value="InterPro"/>
</dbReference>
<protein>
    <recommendedName>
        <fullName evidence="3">Nucleotide exchange factor SIL1</fullName>
    </recommendedName>
</protein>
<comment type="similarity">
    <text evidence="1">Belongs to the SIL1 family.</text>
</comment>
<dbReference type="InterPro" id="IPR031884">
    <property type="entry name" value="Sil1_fungi"/>
</dbReference>
<dbReference type="GO" id="GO:0000774">
    <property type="term" value="F:adenyl-nucleotide exchange factor activity"/>
    <property type="evidence" value="ECO:0007669"/>
    <property type="project" value="InterPro"/>
</dbReference>
<dbReference type="Gene3D" id="1.25.10.10">
    <property type="entry name" value="Leucine-rich Repeat Variant"/>
    <property type="match status" value="1"/>
</dbReference>
<reference evidence="10 11" key="1">
    <citation type="journal article" date="2023" name="G3 (Bethesda)">
        <title>A high-quality reference genome for the fission yeast Schizosaccharomyces osmophilus.</title>
        <authorList>
            <person name="Jia G.S."/>
            <person name="Zhang W.C."/>
            <person name="Liang Y."/>
            <person name="Liu X.H."/>
            <person name="Rhind N."/>
            <person name="Pidoux A."/>
            <person name="Brysch-Herzberg M."/>
            <person name="Du L.L."/>
        </authorList>
    </citation>
    <scope>NUCLEOTIDE SEQUENCE [LARGE SCALE GENOMIC DNA]</scope>
    <source>
        <strain evidence="10 11">CBS 15793</strain>
    </source>
</reference>
<proteinExistence type="inferred from homology"/>
<keyword evidence="7" id="KW-0653">Protein transport</keyword>
<dbReference type="AlphaFoldDB" id="A0AAF0AWX6"/>
<evidence type="ECO:0000256" key="6">
    <source>
        <dbReference type="ARBA" id="ARBA00022824"/>
    </source>
</evidence>
<evidence type="ECO:0000256" key="8">
    <source>
        <dbReference type="ARBA" id="ARBA00023010"/>
    </source>
</evidence>
<keyword evidence="8" id="KW-0811">Translocation</keyword>
<dbReference type="GeneID" id="80878063"/>
<keyword evidence="6" id="KW-0256">Endoplasmic reticulum</keyword>
<keyword evidence="11" id="KW-1185">Reference proteome</keyword>
<accession>A0AAF0AWX6</accession>
<dbReference type="Proteomes" id="UP001212411">
    <property type="component" value="Chromosome 3"/>
</dbReference>
<gene>
    <name evidence="10" type="primary">sil1</name>
    <name evidence="10" type="ORF">SOMG_04592</name>
</gene>
<dbReference type="InterPro" id="IPR011989">
    <property type="entry name" value="ARM-like"/>
</dbReference>
<dbReference type="SUPFAM" id="SSF48371">
    <property type="entry name" value="ARM repeat"/>
    <property type="match status" value="1"/>
</dbReference>
<evidence type="ECO:0000256" key="1">
    <source>
        <dbReference type="ARBA" id="ARBA00010588"/>
    </source>
</evidence>
<evidence type="ECO:0000256" key="7">
    <source>
        <dbReference type="ARBA" id="ARBA00022927"/>
    </source>
</evidence>
<comment type="subunit">
    <text evidence="2">Interacts with KAR2.</text>
</comment>
<evidence type="ECO:0000256" key="5">
    <source>
        <dbReference type="ARBA" id="ARBA00022729"/>
    </source>
</evidence>
<evidence type="ECO:0000256" key="2">
    <source>
        <dbReference type="ARBA" id="ARBA00011799"/>
    </source>
</evidence>
<dbReference type="EMBL" id="CP115613">
    <property type="protein sequence ID" value="WBW75241.1"/>
    <property type="molecule type" value="Genomic_DNA"/>
</dbReference>
<name>A0AAF0AWX6_9SCHI</name>
<evidence type="ECO:0000313" key="10">
    <source>
        <dbReference type="EMBL" id="WBW75241.1"/>
    </source>
</evidence>
<evidence type="ECO:0000256" key="9">
    <source>
        <dbReference type="SAM" id="SignalP"/>
    </source>
</evidence>
<evidence type="ECO:0000313" key="11">
    <source>
        <dbReference type="Proteomes" id="UP001212411"/>
    </source>
</evidence>
<dbReference type="RefSeq" id="XP_056039484.1">
    <property type="nucleotide sequence ID" value="XM_056183374.1"/>
</dbReference>
<dbReference type="GO" id="GO:0015031">
    <property type="term" value="P:protein transport"/>
    <property type="evidence" value="ECO:0007669"/>
    <property type="project" value="UniProtKB-KW"/>
</dbReference>
<feature type="chain" id="PRO_5042190248" description="Nucleotide exchange factor SIL1" evidence="9">
    <location>
        <begin position="27"/>
        <end position="307"/>
    </location>
</feature>
<keyword evidence="4" id="KW-0813">Transport</keyword>
<keyword evidence="5 9" id="KW-0732">Signal</keyword>